<accession>A0ABQ8TLR4</accession>
<evidence type="ECO:0000256" key="1">
    <source>
        <dbReference type="SAM" id="SignalP"/>
    </source>
</evidence>
<evidence type="ECO:0000313" key="3">
    <source>
        <dbReference type="Proteomes" id="UP001148838"/>
    </source>
</evidence>
<dbReference type="Proteomes" id="UP001148838">
    <property type="component" value="Unassembled WGS sequence"/>
</dbReference>
<dbReference type="Gene3D" id="3.30.420.10">
    <property type="entry name" value="Ribonuclease H-like superfamily/Ribonuclease H"/>
    <property type="match status" value="1"/>
</dbReference>
<reference evidence="2 3" key="1">
    <citation type="journal article" date="2022" name="Allergy">
        <title>Genome assembly and annotation of Periplaneta americana reveal a comprehensive cockroach allergen profile.</title>
        <authorList>
            <person name="Wang L."/>
            <person name="Xiong Q."/>
            <person name="Saelim N."/>
            <person name="Wang L."/>
            <person name="Nong W."/>
            <person name="Wan A.T."/>
            <person name="Shi M."/>
            <person name="Liu X."/>
            <person name="Cao Q."/>
            <person name="Hui J.H.L."/>
            <person name="Sookrung N."/>
            <person name="Leung T.F."/>
            <person name="Tungtrongchitr A."/>
            <person name="Tsui S.K.W."/>
        </authorList>
    </citation>
    <scope>NUCLEOTIDE SEQUENCE [LARGE SCALE GENOMIC DNA]</scope>
    <source>
        <strain evidence="2">PWHHKU_190912</strain>
    </source>
</reference>
<name>A0ABQ8TLR4_PERAM</name>
<organism evidence="2 3">
    <name type="scientific">Periplaneta americana</name>
    <name type="common">American cockroach</name>
    <name type="synonym">Blatta americana</name>
    <dbReference type="NCBI Taxonomy" id="6978"/>
    <lineage>
        <taxon>Eukaryota</taxon>
        <taxon>Metazoa</taxon>
        <taxon>Ecdysozoa</taxon>
        <taxon>Arthropoda</taxon>
        <taxon>Hexapoda</taxon>
        <taxon>Insecta</taxon>
        <taxon>Pterygota</taxon>
        <taxon>Neoptera</taxon>
        <taxon>Polyneoptera</taxon>
        <taxon>Dictyoptera</taxon>
        <taxon>Blattodea</taxon>
        <taxon>Blattoidea</taxon>
        <taxon>Blattidae</taxon>
        <taxon>Blattinae</taxon>
        <taxon>Periplaneta</taxon>
    </lineage>
</organism>
<evidence type="ECO:0000313" key="2">
    <source>
        <dbReference type="EMBL" id="KAJ4446793.1"/>
    </source>
</evidence>
<sequence length="312" mass="36018">MMMMMMMVVVMVVVVVVVMESVECTQTQETVRSGPYLDMLENFFEPQLQQENNMDIVFQQDGAPPLRATDISDYRMTHLVTTVGYLTMLYELRGYLASMRLVIARWYLVRCARGFAIDYLEFTLWLGKTSEKTQPVLKRWGSWLEACNYYAHHLQSVKKVVQSFDPDDAAAIQIRQELLNDRTIEKEVTDIKSNFLYLPNAIIRLGTSGVELVEQINIMRTIVNKLSAMESEVGKRVGEKINRVLIKNDGYSILSWISDVLTKTCPNDIIQHVNLIDVSCFKYLFSNCLCRCRAEFFHVNKFPSLQQSKVVF</sequence>
<comment type="caution">
    <text evidence="2">The sequence shown here is derived from an EMBL/GenBank/DDBJ whole genome shotgun (WGS) entry which is preliminary data.</text>
</comment>
<gene>
    <name evidence="2" type="ORF">ANN_13491</name>
</gene>
<proteinExistence type="predicted"/>
<protein>
    <submittedName>
        <fullName evidence="2">Uncharacterized protein</fullName>
    </submittedName>
</protein>
<feature type="signal peptide" evidence="1">
    <location>
        <begin position="1"/>
        <end position="24"/>
    </location>
</feature>
<keyword evidence="3" id="KW-1185">Reference proteome</keyword>
<keyword evidence="1" id="KW-0732">Signal</keyword>
<dbReference type="EMBL" id="JAJSOF020000009">
    <property type="protein sequence ID" value="KAJ4446793.1"/>
    <property type="molecule type" value="Genomic_DNA"/>
</dbReference>
<dbReference type="InterPro" id="IPR036397">
    <property type="entry name" value="RNaseH_sf"/>
</dbReference>
<feature type="chain" id="PRO_5046457937" evidence="1">
    <location>
        <begin position="25"/>
        <end position="312"/>
    </location>
</feature>